<gene>
    <name evidence="6" type="ORF">PFISCL1PPCAC_13305</name>
</gene>
<feature type="non-terminal residue" evidence="6">
    <location>
        <position position="1"/>
    </location>
</feature>
<feature type="non-terminal residue" evidence="6">
    <location>
        <position position="126"/>
    </location>
</feature>
<keyword evidence="4 5" id="KW-0472">Membrane</keyword>
<sequence length="126" mass="14720">FACLGAISSLFMMSFERQTATVEFWNYEQTSKYYGYKLAGAHILIASMFSLSFFLTFHFEFPLVVYCSITTPRGETVNQIAALLLTIMETWTIVMFMRMLRMNRARLEADNSFTLSERYQISENIR</sequence>
<evidence type="ECO:0000256" key="1">
    <source>
        <dbReference type="ARBA" id="ARBA00004141"/>
    </source>
</evidence>
<dbReference type="EMBL" id="BTSY01000004">
    <property type="protein sequence ID" value="GMT22008.1"/>
    <property type="molecule type" value="Genomic_DNA"/>
</dbReference>
<dbReference type="InterPro" id="IPR053286">
    <property type="entry name" value="Nematode_rcpt-like_srab"/>
</dbReference>
<name>A0AAV5VR88_9BILA</name>
<dbReference type="InterPro" id="IPR019408">
    <property type="entry name" value="7TM_GPCR_serpentine_rcpt_Srab"/>
</dbReference>
<evidence type="ECO:0000256" key="2">
    <source>
        <dbReference type="ARBA" id="ARBA00022692"/>
    </source>
</evidence>
<comment type="caution">
    <text evidence="6">The sequence shown here is derived from an EMBL/GenBank/DDBJ whole genome shotgun (WGS) entry which is preliminary data.</text>
</comment>
<dbReference type="PANTHER" id="PTHR46561">
    <property type="entry name" value="SERPENTINE RECEPTOR, CLASS AB (CLASS A-LIKE)-RELATED"/>
    <property type="match status" value="1"/>
</dbReference>
<dbReference type="GO" id="GO:0016020">
    <property type="term" value="C:membrane"/>
    <property type="evidence" value="ECO:0007669"/>
    <property type="project" value="UniProtKB-SubCell"/>
</dbReference>
<reference evidence="6" key="1">
    <citation type="submission" date="2023-10" db="EMBL/GenBank/DDBJ databases">
        <title>Genome assembly of Pristionchus species.</title>
        <authorList>
            <person name="Yoshida K."/>
            <person name="Sommer R.J."/>
        </authorList>
    </citation>
    <scope>NUCLEOTIDE SEQUENCE</scope>
    <source>
        <strain evidence="6">RS5133</strain>
    </source>
</reference>
<dbReference type="Proteomes" id="UP001432322">
    <property type="component" value="Unassembled WGS sequence"/>
</dbReference>
<keyword evidence="2 5" id="KW-0812">Transmembrane</keyword>
<evidence type="ECO:0000313" key="7">
    <source>
        <dbReference type="Proteomes" id="UP001432322"/>
    </source>
</evidence>
<protein>
    <recommendedName>
        <fullName evidence="8">G protein-coupled receptor</fullName>
    </recommendedName>
</protein>
<dbReference type="AlphaFoldDB" id="A0AAV5VR88"/>
<feature type="transmembrane region" description="Helical" evidence="5">
    <location>
        <begin position="79"/>
        <end position="97"/>
    </location>
</feature>
<feature type="transmembrane region" description="Helical" evidence="5">
    <location>
        <begin position="38"/>
        <end position="59"/>
    </location>
</feature>
<evidence type="ECO:0000256" key="5">
    <source>
        <dbReference type="SAM" id="Phobius"/>
    </source>
</evidence>
<accession>A0AAV5VR88</accession>
<organism evidence="6 7">
    <name type="scientific">Pristionchus fissidentatus</name>
    <dbReference type="NCBI Taxonomy" id="1538716"/>
    <lineage>
        <taxon>Eukaryota</taxon>
        <taxon>Metazoa</taxon>
        <taxon>Ecdysozoa</taxon>
        <taxon>Nematoda</taxon>
        <taxon>Chromadorea</taxon>
        <taxon>Rhabditida</taxon>
        <taxon>Rhabditina</taxon>
        <taxon>Diplogasteromorpha</taxon>
        <taxon>Diplogasteroidea</taxon>
        <taxon>Neodiplogasteridae</taxon>
        <taxon>Pristionchus</taxon>
    </lineage>
</organism>
<evidence type="ECO:0008006" key="8">
    <source>
        <dbReference type="Google" id="ProtNLM"/>
    </source>
</evidence>
<evidence type="ECO:0000313" key="6">
    <source>
        <dbReference type="EMBL" id="GMT22008.1"/>
    </source>
</evidence>
<dbReference type="Pfam" id="PF10292">
    <property type="entry name" value="7TM_GPCR_Srab"/>
    <property type="match status" value="1"/>
</dbReference>
<evidence type="ECO:0000256" key="3">
    <source>
        <dbReference type="ARBA" id="ARBA00022989"/>
    </source>
</evidence>
<dbReference type="PANTHER" id="PTHR46561:SF11">
    <property type="entry name" value="SERPENTINE RECEPTOR CLASS ALPHA_BETA-14"/>
    <property type="match status" value="1"/>
</dbReference>
<keyword evidence="3 5" id="KW-1133">Transmembrane helix</keyword>
<evidence type="ECO:0000256" key="4">
    <source>
        <dbReference type="ARBA" id="ARBA00023136"/>
    </source>
</evidence>
<proteinExistence type="predicted"/>
<keyword evidence="7" id="KW-1185">Reference proteome</keyword>
<comment type="subcellular location">
    <subcellularLocation>
        <location evidence="1">Membrane</location>
        <topology evidence="1">Multi-pass membrane protein</topology>
    </subcellularLocation>
</comment>